<dbReference type="EnsemblMetazoa" id="CLYHEMT015863.1">
    <property type="protein sequence ID" value="CLYHEMP015863.1"/>
    <property type="gene ID" value="CLYHEMG015863"/>
</dbReference>
<dbReference type="Proteomes" id="UP000594262">
    <property type="component" value="Unplaced"/>
</dbReference>
<keyword evidence="3" id="KW-1185">Reference proteome</keyword>
<sequence>QTPKRVCFSKFAKDKEDENDNLKKGKQMDTSMMGYDWIAHMVENESVVHQESDNYFEQINQFRNDHSEQCTLSKGNRRSEMTVSKGLKPTQKRRSTRNRTLIEIENIRSNIPLSCKGNGAYTVDKRCDLIPVHGPYSNCPVCKTKPKFGPECKDECVRVSIPCSRVESPYQLRPHRRRSYDPSESVSLSSHCLTGWKGSKPHIGKFNRQTKGLSLGLSEEIGLCHKKGSDSLDCKRRKKKSWV</sequence>
<organism evidence="2 3">
    <name type="scientific">Clytia hemisphaerica</name>
    <dbReference type="NCBI Taxonomy" id="252671"/>
    <lineage>
        <taxon>Eukaryota</taxon>
        <taxon>Metazoa</taxon>
        <taxon>Cnidaria</taxon>
        <taxon>Hydrozoa</taxon>
        <taxon>Hydroidolina</taxon>
        <taxon>Leptothecata</taxon>
        <taxon>Obeliida</taxon>
        <taxon>Clytiidae</taxon>
        <taxon>Clytia</taxon>
    </lineage>
</organism>
<evidence type="ECO:0000313" key="3">
    <source>
        <dbReference type="Proteomes" id="UP000594262"/>
    </source>
</evidence>
<protein>
    <submittedName>
        <fullName evidence="2">Uncharacterized protein</fullName>
    </submittedName>
</protein>
<feature type="region of interest" description="Disordered" evidence="1">
    <location>
        <begin position="77"/>
        <end position="96"/>
    </location>
</feature>
<dbReference type="GO" id="GO:0010972">
    <property type="term" value="P:negative regulation of G2/M transition of mitotic cell cycle"/>
    <property type="evidence" value="ECO:0007669"/>
    <property type="project" value="InterPro"/>
</dbReference>
<proteinExistence type="predicted"/>
<evidence type="ECO:0000313" key="2">
    <source>
        <dbReference type="EnsemblMetazoa" id="CLYHEMP015863.1"/>
    </source>
</evidence>
<dbReference type="PANTHER" id="PTHR34831:SF1">
    <property type="entry name" value="MIGRATION AND INVASION-INHIBITORY PROTEIN"/>
    <property type="match status" value="1"/>
</dbReference>
<dbReference type="PANTHER" id="PTHR34831">
    <property type="entry name" value="MIGRATION AND INVASION-INHIBITORY PROTEIN"/>
    <property type="match status" value="1"/>
</dbReference>
<dbReference type="OrthoDB" id="10002384at2759"/>
<dbReference type="InterPro" id="IPR031466">
    <property type="entry name" value="MIIP"/>
</dbReference>
<dbReference type="AlphaFoldDB" id="A0A7M5X0T1"/>
<accession>A0A7M5X0T1</accession>
<reference evidence="2" key="1">
    <citation type="submission" date="2021-01" db="UniProtKB">
        <authorList>
            <consortium name="EnsemblMetazoa"/>
        </authorList>
    </citation>
    <scope>IDENTIFICATION</scope>
</reference>
<name>A0A7M5X0T1_9CNID</name>
<dbReference type="GO" id="GO:0030336">
    <property type="term" value="P:negative regulation of cell migration"/>
    <property type="evidence" value="ECO:0007669"/>
    <property type="project" value="InterPro"/>
</dbReference>
<evidence type="ECO:0000256" key="1">
    <source>
        <dbReference type="SAM" id="MobiDB-lite"/>
    </source>
</evidence>
<dbReference type="Pfam" id="PF15734">
    <property type="entry name" value="MIIP"/>
    <property type="match status" value="1"/>
</dbReference>